<dbReference type="Proteomes" id="UP000605201">
    <property type="component" value="Unassembled WGS sequence"/>
</dbReference>
<name>A0A8J6NV65_9BACT</name>
<dbReference type="AlphaFoldDB" id="A0A8J6NV65"/>
<dbReference type="PANTHER" id="PTHR38454">
    <property type="entry name" value="INTEGRAL MEMBRANE PROTEIN-RELATED"/>
    <property type="match status" value="1"/>
</dbReference>
<evidence type="ECO:0000313" key="3">
    <source>
        <dbReference type="Proteomes" id="UP000605201"/>
    </source>
</evidence>
<feature type="transmembrane region" description="Helical" evidence="1">
    <location>
        <begin position="20"/>
        <end position="38"/>
    </location>
</feature>
<accession>A0A8J6NV65</accession>
<feature type="transmembrane region" description="Helical" evidence="1">
    <location>
        <begin position="321"/>
        <end position="341"/>
    </location>
</feature>
<dbReference type="EMBL" id="JACNIG010000470">
    <property type="protein sequence ID" value="MBC8434626.1"/>
    <property type="molecule type" value="Genomic_DNA"/>
</dbReference>
<sequence>MLYPLNWLFFLLTPEIALNLNIMLHYTLSGVGTFLYLKHLDLKKYSAFFGGLAFMFCGFMLAHKEHVNLFQAAAWLPFVMLTFEKLAACKKLNFNLIGIGALVFALQILAGHPQIPVLTGVLVFWRLVFQCTFKRQNVMPLVVSLFIIITVSTALCGIQILPTYNYQKLTIRSHLPYRLFADISFSPLSFILLLFPFFFGSHQGRLYHEVFWGSKMDVLNLTEYTSYPGFAVYILFAIAFCYCLRRKIVAFYLFMVFFALFMMLGGHNPFYKIIYHTPILNLFRAPSRYVLLFNFAVAVCASFGLNYLLDSDPKTKQSKKRNVGVALLFSLMILFFLIVFYSKTLPYRFFSLLIPDPRYLPVFKTYADSLTISNPAIFIPLLFMILSLLFFCLPLVLKKVGMFRANLWGFFLILLLFADLFFVGNYLVQKNADISIIHQRNNLPLLQKAKNDTQYRTLFESPDNLEYRQKVAALTPNLNMIHKLKMATAENYSFVSDTTRRMLDLDINGSNRDCVGLLNNNKIISAFAIKYILLSTKSPAYLAADFLFDGDHPVPVPKVFPDLTLQSKDGSWSGKAHPLSLDALSIYEISFDATGKVTAPLFLSIFSHELERNILLTGIHPFYDTWKPYKKIFVNRQSLQNCELHLYSKSSTPISLKHIKISKLYSANMTMAAERQKVYKKMAADEKTGMALFENKNALPIVYCVNEVKQLNSFEDFYKKASIIPNRWDPAKTAYIESPDLPEWKLGPGRCSATISSQGLNYMEINTISPDNHFLVYGDSYLPGWKAWIDGKETIIYKTNGILKGVYVPKGSHKVVFRYQTPGFYPGLIITIAGSIVLLLLFLAHYLQMRKRRPFTES</sequence>
<feature type="transmembrane region" description="Helical" evidence="1">
    <location>
        <begin position="377"/>
        <end position="397"/>
    </location>
</feature>
<gene>
    <name evidence="2" type="ORF">H8D96_22180</name>
</gene>
<dbReference type="Pfam" id="PF09586">
    <property type="entry name" value="YfhO"/>
    <property type="match status" value="1"/>
</dbReference>
<evidence type="ECO:0000313" key="2">
    <source>
        <dbReference type="EMBL" id="MBC8434626.1"/>
    </source>
</evidence>
<feature type="transmembrane region" description="Helical" evidence="1">
    <location>
        <begin position="99"/>
        <end position="125"/>
    </location>
</feature>
<evidence type="ECO:0000256" key="1">
    <source>
        <dbReference type="SAM" id="Phobius"/>
    </source>
</evidence>
<dbReference type="PANTHER" id="PTHR38454:SF1">
    <property type="entry name" value="INTEGRAL MEMBRANE PROTEIN"/>
    <property type="match status" value="1"/>
</dbReference>
<feature type="transmembrane region" description="Helical" evidence="1">
    <location>
        <begin position="290"/>
        <end position="309"/>
    </location>
</feature>
<comment type="caution">
    <text evidence="2">The sequence shown here is derived from an EMBL/GenBank/DDBJ whole genome shotgun (WGS) entry which is preliminary data.</text>
</comment>
<feature type="transmembrane region" description="Helical" evidence="1">
    <location>
        <begin position="69"/>
        <end position="87"/>
    </location>
</feature>
<feature type="transmembrane region" description="Helical" evidence="1">
    <location>
        <begin position="137"/>
        <end position="158"/>
    </location>
</feature>
<feature type="transmembrane region" description="Helical" evidence="1">
    <location>
        <begin position="179"/>
        <end position="199"/>
    </location>
</feature>
<feature type="transmembrane region" description="Helical" evidence="1">
    <location>
        <begin position="224"/>
        <end position="244"/>
    </location>
</feature>
<protein>
    <submittedName>
        <fullName evidence="2">YfhO family protein</fullName>
    </submittedName>
</protein>
<feature type="transmembrane region" description="Helical" evidence="1">
    <location>
        <begin position="45"/>
        <end position="63"/>
    </location>
</feature>
<dbReference type="InterPro" id="IPR018580">
    <property type="entry name" value="Uncharacterised_YfhO"/>
</dbReference>
<reference evidence="2 3" key="1">
    <citation type="submission" date="2020-08" db="EMBL/GenBank/DDBJ databases">
        <title>Bridging the membrane lipid divide: bacteria of the FCB group superphylum have the potential to synthesize archaeal ether lipids.</title>
        <authorList>
            <person name="Villanueva L."/>
            <person name="Von Meijenfeldt F.A.B."/>
            <person name="Westbye A.B."/>
            <person name="Yadav S."/>
            <person name="Hopmans E.C."/>
            <person name="Dutilh B.E."/>
            <person name="Sinninghe Damste J.S."/>
        </authorList>
    </citation>
    <scope>NUCLEOTIDE SEQUENCE [LARGE SCALE GENOMIC DNA]</scope>
    <source>
        <strain evidence="2">NIOZ-UU17</strain>
    </source>
</reference>
<feature type="transmembrane region" description="Helical" evidence="1">
    <location>
        <begin position="251"/>
        <end position="270"/>
    </location>
</feature>
<organism evidence="2 3">
    <name type="scientific">Candidatus Desulfatibia vada</name>
    <dbReference type="NCBI Taxonomy" id="2841696"/>
    <lineage>
        <taxon>Bacteria</taxon>
        <taxon>Pseudomonadati</taxon>
        <taxon>Thermodesulfobacteriota</taxon>
        <taxon>Desulfobacteria</taxon>
        <taxon>Desulfobacterales</taxon>
        <taxon>Desulfobacterales incertae sedis</taxon>
        <taxon>Candidatus Desulfatibia</taxon>
    </lineage>
</organism>
<proteinExistence type="predicted"/>
<keyword evidence="1" id="KW-0472">Membrane</keyword>
<keyword evidence="1" id="KW-1133">Transmembrane helix</keyword>
<feature type="transmembrane region" description="Helical" evidence="1">
    <location>
        <begin position="824"/>
        <end position="847"/>
    </location>
</feature>
<feature type="transmembrane region" description="Helical" evidence="1">
    <location>
        <begin position="409"/>
        <end position="428"/>
    </location>
</feature>
<keyword evidence="1" id="KW-0812">Transmembrane</keyword>